<keyword evidence="1" id="KW-1133">Transmembrane helix</keyword>
<reference evidence="2 3" key="1">
    <citation type="submission" date="2012-06" db="EMBL/GenBank/DDBJ databases">
        <title>Finished chromosome of genome of Chroococcidiopsis thermalis PCC 7203.</title>
        <authorList>
            <consortium name="US DOE Joint Genome Institute"/>
            <person name="Gugger M."/>
            <person name="Coursin T."/>
            <person name="Rippka R."/>
            <person name="Tandeau De Marsac N."/>
            <person name="Huntemann M."/>
            <person name="Wei C.-L."/>
            <person name="Han J."/>
            <person name="Detter J.C."/>
            <person name="Han C."/>
            <person name="Tapia R."/>
            <person name="Davenport K."/>
            <person name="Daligault H."/>
            <person name="Erkkila T."/>
            <person name="Gu W."/>
            <person name="Munk A.C.C."/>
            <person name="Teshima H."/>
            <person name="Xu Y."/>
            <person name="Chain P."/>
            <person name="Chen A."/>
            <person name="Krypides N."/>
            <person name="Mavromatis K."/>
            <person name="Markowitz V."/>
            <person name="Szeto E."/>
            <person name="Ivanova N."/>
            <person name="Mikhailova N."/>
            <person name="Ovchinnikova G."/>
            <person name="Pagani I."/>
            <person name="Pati A."/>
            <person name="Goodwin L."/>
            <person name="Peters L."/>
            <person name="Pitluck S."/>
            <person name="Woyke T."/>
            <person name="Kerfeld C."/>
        </authorList>
    </citation>
    <scope>NUCLEOTIDE SEQUENCE [LARGE SCALE GENOMIC DNA]</scope>
    <source>
        <strain evidence="2 3">PCC 7203</strain>
    </source>
</reference>
<organism evidence="2 3">
    <name type="scientific">Chroococcidiopsis thermalis (strain PCC 7203)</name>
    <dbReference type="NCBI Taxonomy" id="251229"/>
    <lineage>
        <taxon>Bacteria</taxon>
        <taxon>Bacillati</taxon>
        <taxon>Cyanobacteriota</taxon>
        <taxon>Cyanophyceae</taxon>
        <taxon>Chroococcidiopsidales</taxon>
        <taxon>Chroococcidiopsidaceae</taxon>
        <taxon>Chroococcidiopsis</taxon>
    </lineage>
</organism>
<proteinExistence type="predicted"/>
<protein>
    <submittedName>
        <fullName evidence="2">Uncharacterized protein</fullName>
    </submittedName>
</protein>
<gene>
    <name evidence="2" type="ORF">Chro_0670</name>
</gene>
<dbReference type="InParanoid" id="K9TVL9"/>
<feature type="transmembrane region" description="Helical" evidence="1">
    <location>
        <begin position="18"/>
        <end position="37"/>
    </location>
</feature>
<dbReference type="STRING" id="251229.Chro_0670"/>
<dbReference type="HOGENOM" id="CLU_2804653_0_0_3"/>
<name>K9TVL9_CHRTP</name>
<evidence type="ECO:0000313" key="3">
    <source>
        <dbReference type="Proteomes" id="UP000010384"/>
    </source>
</evidence>
<sequence>MPACEYNSQADSKNPFQWVKVCLLVYFSGLQLSAMNLSSWRVSSIMLQALNQEYIWLKCFVLLVREN</sequence>
<dbReference type="EMBL" id="CP003597">
    <property type="protein sequence ID" value="AFY86216.1"/>
    <property type="molecule type" value="Genomic_DNA"/>
</dbReference>
<keyword evidence="1" id="KW-0812">Transmembrane</keyword>
<dbReference type="KEGG" id="cthe:Chro_0670"/>
<keyword evidence="1" id="KW-0472">Membrane</keyword>
<dbReference type="AlphaFoldDB" id="K9TVL9"/>
<evidence type="ECO:0000256" key="1">
    <source>
        <dbReference type="SAM" id="Phobius"/>
    </source>
</evidence>
<dbReference type="Proteomes" id="UP000010384">
    <property type="component" value="Chromosome"/>
</dbReference>
<keyword evidence="3" id="KW-1185">Reference proteome</keyword>
<accession>K9TVL9</accession>
<evidence type="ECO:0000313" key="2">
    <source>
        <dbReference type="EMBL" id="AFY86216.1"/>
    </source>
</evidence>